<keyword evidence="2" id="KW-1185">Reference proteome</keyword>
<evidence type="ECO:0000313" key="1">
    <source>
        <dbReference type="EMBL" id="MBB6174763.1"/>
    </source>
</evidence>
<comment type="caution">
    <text evidence="1">The sequence shown here is derived from an EMBL/GenBank/DDBJ whole genome shotgun (WGS) entry which is preliminary data.</text>
</comment>
<organism evidence="1 2">
    <name type="scientific">Nocardiopsis mwathae</name>
    <dbReference type="NCBI Taxonomy" id="1472723"/>
    <lineage>
        <taxon>Bacteria</taxon>
        <taxon>Bacillati</taxon>
        <taxon>Actinomycetota</taxon>
        <taxon>Actinomycetes</taxon>
        <taxon>Streptosporangiales</taxon>
        <taxon>Nocardiopsidaceae</taxon>
        <taxon>Nocardiopsis</taxon>
    </lineage>
</organism>
<protein>
    <recommendedName>
        <fullName evidence="3">Ava_C0101 and related proteins</fullName>
    </recommendedName>
</protein>
<proteinExistence type="predicted"/>
<name>A0A7W9YM97_9ACTN</name>
<dbReference type="InterPro" id="IPR046038">
    <property type="entry name" value="DUF5996"/>
</dbReference>
<dbReference type="Proteomes" id="UP000546642">
    <property type="component" value="Unassembled WGS sequence"/>
</dbReference>
<dbReference type="Pfam" id="PF19459">
    <property type="entry name" value="DUF5996"/>
    <property type="match status" value="1"/>
</dbReference>
<gene>
    <name evidence="1" type="ORF">HNR23_004823</name>
</gene>
<dbReference type="AlphaFoldDB" id="A0A7W9YM97"/>
<reference evidence="1 2" key="1">
    <citation type="submission" date="2020-08" db="EMBL/GenBank/DDBJ databases">
        <title>Sequencing the genomes of 1000 actinobacteria strains.</title>
        <authorList>
            <person name="Klenk H.-P."/>
        </authorList>
    </citation>
    <scope>NUCLEOTIDE SEQUENCE [LARGE SCALE GENOMIC DNA]</scope>
    <source>
        <strain evidence="1 2">DSM 46659</strain>
    </source>
</reference>
<dbReference type="RefSeq" id="WP_184079001.1">
    <property type="nucleotide sequence ID" value="NZ_JACHDS010000001.1"/>
</dbReference>
<evidence type="ECO:0000313" key="2">
    <source>
        <dbReference type="Proteomes" id="UP000546642"/>
    </source>
</evidence>
<sequence>MELFPAVPLRDWADTKETLHRFLQVVGKIRLTSAPRRNHWWNAPYHLNGNGITTRPMGVVDGNPVFTVDFDFVDHLLVARTIDGRSASFLLPGHSVATFYREVLATLDGLGVHARIPRPRPYDLPDSGRPFAEDVEHAHYDPEAANRYWRVLSQVNMVLEEFAAGFSGKTSPVHHFWHTFDIAMTRFGERVIDQPRKAGPLIREAYSRDVVSFGFWFGDENTGEPAFYSYTAPEPEGITDRPLPSGALWAPSGAGHLALLPCAEARRAPDPRSAVLAFYEAAYRAGADLLGWDRAALDCPSGVTDRLKAKGEQWS</sequence>
<evidence type="ECO:0008006" key="3">
    <source>
        <dbReference type="Google" id="ProtNLM"/>
    </source>
</evidence>
<accession>A0A7W9YM97</accession>
<dbReference type="EMBL" id="JACHDS010000001">
    <property type="protein sequence ID" value="MBB6174763.1"/>
    <property type="molecule type" value="Genomic_DNA"/>
</dbReference>